<evidence type="ECO:0000259" key="6">
    <source>
        <dbReference type="PROSITE" id="PS51294"/>
    </source>
</evidence>
<dbReference type="SUPFAM" id="SSF101447">
    <property type="entry name" value="Formin homology 2 domain (FH2 domain)"/>
    <property type="match status" value="1"/>
</dbReference>
<dbReference type="PROSITE" id="PS50090">
    <property type="entry name" value="MYB_LIKE"/>
    <property type="match status" value="4"/>
</dbReference>
<feature type="domain" description="Myb-like" evidence="4">
    <location>
        <begin position="220"/>
        <end position="265"/>
    </location>
</feature>
<evidence type="ECO:0000256" key="1">
    <source>
        <dbReference type="ARBA" id="ARBA00022737"/>
    </source>
</evidence>
<dbReference type="OrthoDB" id="2143914at2759"/>
<gene>
    <name evidence="7" type="ORF">SEMRO_1466_G275070.1</name>
</gene>
<dbReference type="InterPro" id="IPR009057">
    <property type="entry name" value="Homeodomain-like_sf"/>
</dbReference>
<dbReference type="Gene3D" id="1.10.10.60">
    <property type="entry name" value="Homeodomain-like"/>
    <property type="match status" value="4"/>
</dbReference>
<reference evidence="7" key="1">
    <citation type="submission" date="2020-06" db="EMBL/GenBank/DDBJ databases">
        <authorList>
            <consortium name="Plant Systems Biology data submission"/>
        </authorList>
    </citation>
    <scope>NUCLEOTIDE SEQUENCE</scope>
    <source>
        <strain evidence="7">D6</strain>
    </source>
</reference>
<feature type="compositionally biased region" description="Pro residues" evidence="3">
    <location>
        <begin position="123"/>
        <end position="135"/>
    </location>
</feature>
<feature type="domain" description="Myb-like" evidence="4">
    <location>
        <begin position="31"/>
        <end position="93"/>
    </location>
</feature>
<accession>A0A9N8EP32</accession>
<comment type="caution">
    <text evidence="7">The sequence shown here is derived from an EMBL/GenBank/DDBJ whole genome shotgun (WGS) entry which is preliminary data.</text>
</comment>
<feature type="domain" description="Myb-like" evidence="4">
    <location>
        <begin position="165"/>
        <end position="212"/>
    </location>
</feature>
<dbReference type="InterPro" id="IPR050560">
    <property type="entry name" value="MYB_TF"/>
</dbReference>
<feature type="compositionally biased region" description="Pro residues" evidence="3">
    <location>
        <begin position="389"/>
        <end position="445"/>
    </location>
</feature>
<evidence type="ECO:0000256" key="3">
    <source>
        <dbReference type="SAM" id="MobiDB-lite"/>
    </source>
</evidence>
<dbReference type="Proteomes" id="UP001153069">
    <property type="component" value="Unassembled WGS sequence"/>
</dbReference>
<feature type="compositionally biased region" description="Pro residues" evidence="3">
    <location>
        <begin position="492"/>
        <end position="502"/>
    </location>
</feature>
<feature type="compositionally biased region" description="Acidic residues" evidence="3">
    <location>
        <begin position="62"/>
        <end position="71"/>
    </location>
</feature>
<keyword evidence="8" id="KW-1185">Reference proteome</keyword>
<feature type="domain" description="HTH myb-type" evidence="6">
    <location>
        <begin position="220"/>
        <end position="265"/>
    </location>
</feature>
<dbReference type="InterPro" id="IPR001005">
    <property type="entry name" value="SANT/Myb"/>
</dbReference>
<dbReference type="GO" id="GO:0000981">
    <property type="term" value="F:DNA-binding transcription factor activity, RNA polymerase II-specific"/>
    <property type="evidence" value="ECO:0007669"/>
    <property type="project" value="TreeGrafter"/>
</dbReference>
<feature type="compositionally biased region" description="Low complexity" evidence="3">
    <location>
        <begin position="344"/>
        <end position="354"/>
    </location>
</feature>
<feature type="domain" description="Myb-like" evidence="4">
    <location>
        <begin position="266"/>
        <end position="316"/>
    </location>
</feature>
<feature type="region of interest" description="Disordered" evidence="3">
    <location>
        <begin position="1"/>
        <end position="41"/>
    </location>
</feature>
<feature type="compositionally biased region" description="Low complexity" evidence="3">
    <location>
        <begin position="447"/>
        <end position="465"/>
    </location>
</feature>
<feature type="domain" description="HTH myb-type" evidence="6">
    <location>
        <begin position="166"/>
        <end position="216"/>
    </location>
</feature>
<feature type="region of interest" description="Disordered" evidence="3">
    <location>
        <begin position="343"/>
        <end position="541"/>
    </location>
</feature>
<dbReference type="FunFam" id="1.10.10.60:FF:000010">
    <property type="entry name" value="Transcriptional activator Myb isoform A"/>
    <property type="match status" value="1"/>
</dbReference>
<dbReference type="PANTHER" id="PTHR45614:SF274">
    <property type="entry name" value="MYB-LIKE DNA-BINDING PROTEIN"/>
    <property type="match status" value="1"/>
</dbReference>
<dbReference type="PANTHER" id="PTHR45614">
    <property type="entry name" value="MYB PROTEIN-RELATED"/>
    <property type="match status" value="1"/>
</dbReference>
<feature type="domain" description="SANT" evidence="5">
    <location>
        <begin position="218"/>
        <end position="274"/>
    </location>
</feature>
<feature type="region of interest" description="Disordered" evidence="3">
    <location>
        <begin position="53"/>
        <end position="83"/>
    </location>
</feature>
<dbReference type="InterPro" id="IPR017930">
    <property type="entry name" value="Myb_dom"/>
</dbReference>
<dbReference type="PROSITE" id="PS51293">
    <property type="entry name" value="SANT"/>
    <property type="match status" value="1"/>
</dbReference>
<feature type="domain" description="HTH myb-type" evidence="6">
    <location>
        <begin position="34"/>
        <end position="97"/>
    </location>
</feature>
<dbReference type="CDD" id="cd00167">
    <property type="entry name" value="SANT"/>
    <property type="match status" value="4"/>
</dbReference>
<proteinExistence type="predicted"/>
<dbReference type="InterPro" id="IPR017884">
    <property type="entry name" value="SANT_dom"/>
</dbReference>
<dbReference type="EMBL" id="CAICTM010001464">
    <property type="protein sequence ID" value="CAB9523875.1"/>
    <property type="molecule type" value="Genomic_DNA"/>
</dbReference>
<name>A0A9N8EP32_9STRA</name>
<evidence type="ECO:0000259" key="5">
    <source>
        <dbReference type="PROSITE" id="PS51293"/>
    </source>
</evidence>
<organism evidence="7 8">
    <name type="scientific">Seminavis robusta</name>
    <dbReference type="NCBI Taxonomy" id="568900"/>
    <lineage>
        <taxon>Eukaryota</taxon>
        <taxon>Sar</taxon>
        <taxon>Stramenopiles</taxon>
        <taxon>Ochrophyta</taxon>
        <taxon>Bacillariophyta</taxon>
        <taxon>Bacillariophyceae</taxon>
        <taxon>Bacillariophycidae</taxon>
        <taxon>Naviculales</taxon>
        <taxon>Naviculaceae</taxon>
        <taxon>Seminavis</taxon>
    </lineage>
</organism>
<dbReference type="GO" id="GO:0000978">
    <property type="term" value="F:RNA polymerase II cis-regulatory region sequence-specific DNA binding"/>
    <property type="evidence" value="ECO:0007669"/>
    <property type="project" value="TreeGrafter"/>
</dbReference>
<dbReference type="SUPFAM" id="SSF46689">
    <property type="entry name" value="Homeodomain-like"/>
    <property type="match status" value="3"/>
</dbReference>
<dbReference type="PROSITE" id="PS51294">
    <property type="entry name" value="HTH_MYB"/>
    <property type="match status" value="4"/>
</dbReference>
<evidence type="ECO:0000256" key="2">
    <source>
        <dbReference type="ARBA" id="ARBA00023125"/>
    </source>
</evidence>
<protein>
    <submittedName>
        <fullName evidence="7">Myb-related protein A</fullName>
    </submittedName>
</protein>
<dbReference type="Pfam" id="PF00249">
    <property type="entry name" value="Myb_DNA-binding"/>
    <property type="match status" value="4"/>
</dbReference>
<keyword evidence="2" id="KW-0238">DNA-binding</keyword>
<feature type="region of interest" description="Disordered" evidence="3">
    <location>
        <begin position="118"/>
        <end position="168"/>
    </location>
</feature>
<evidence type="ECO:0000313" key="7">
    <source>
        <dbReference type="EMBL" id="CAB9523875.1"/>
    </source>
</evidence>
<keyword evidence="1" id="KW-0677">Repeat</keyword>
<dbReference type="GO" id="GO:0005634">
    <property type="term" value="C:nucleus"/>
    <property type="evidence" value="ECO:0007669"/>
    <property type="project" value="TreeGrafter"/>
</dbReference>
<evidence type="ECO:0000259" key="4">
    <source>
        <dbReference type="PROSITE" id="PS50090"/>
    </source>
</evidence>
<feature type="compositionally biased region" description="Basic and acidic residues" evidence="3">
    <location>
        <begin position="1"/>
        <end position="28"/>
    </location>
</feature>
<sequence>MPPKRKPEEKAEGETTIKEEEGNEKLRATEPAGKKKSAWTASEDDALLKAVIEDQQDREAEGNGDEEEDWDEIAKSIPNKTPVQCLKRYMSLNKKGQAKGAPEPQSVPTIPTIPLVPVAAAAAPPPPPPPPPPPLSSASGEEALDNAEMLPPPAKKPRKDTDPSSRWTSEEIELLKKLVEQYKDTAPRWNEVAANFHDHNAIDCLTKWQTLTNPPVIKGKGSWTAEEDNVLREKRQLYGRKWAKIAAHLPGRQGKQCRERFVNHLDPELKKGEWTDDEEAILIAMHEHHGNRWANISKQLPGRSDNDVKNHWYSTIQRKFQQHGKDKLIQAALQQVQMMQSMGTLPTQQPPTTTHWPSGPYNQATTAPHHAPPPPAYPHHHTYPQGSGYPPPYPPQPQHPPGSAPDTGGPPPPYMYPPHPSQHPSHMPPPHPYYHPHYPPPPRHAAPPHGAHGSSPPSAHAAARPGGPPGDGSPNKDGSPAKDGAPMDGPGQYPPMPPPDYGMPPMGTSPRGQDPRGAPPVEMRRSVERLLCPRLHDASSG</sequence>
<evidence type="ECO:0000313" key="8">
    <source>
        <dbReference type="Proteomes" id="UP001153069"/>
    </source>
</evidence>
<dbReference type="SMART" id="SM00717">
    <property type="entry name" value="SANT"/>
    <property type="match status" value="4"/>
</dbReference>
<feature type="domain" description="HTH myb-type" evidence="6">
    <location>
        <begin position="266"/>
        <end position="320"/>
    </location>
</feature>
<dbReference type="AlphaFoldDB" id="A0A9N8EP32"/>